<dbReference type="GO" id="GO:0020037">
    <property type="term" value="F:heme binding"/>
    <property type="evidence" value="ECO:0007669"/>
    <property type="project" value="InterPro"/>
</dbReference>
<keyword evidence="2" id="KW-0813">Transport</keyword>
<evidence type="ECO:0000256" key="5">
    <source>
        <dbReference type="ARBA" id="ARBA00022692"/>
    </source>
</evidence>
<dbReference type="GO" id="GO:0022904">
    <property type="term" value="P:respiratory electron transport chain"/>
    <property type="evidence" value="ECO:0007669"/>
    <property type="project" value="TreeGrafter"/>
</dbReference>
<evidence type="ECO:0000256" key="8">
    <source>
        <dbReference type="ARBA" id="ARBA00022989"/>
    </source>
</evidence>
<keyword evidence="8 12" id="KW-1133">Transmembrane helix</keyword>
<dbReference type="InterPro" id="IPR036927">
    <property type="entry name" value="Cyt_c_oxase-like_su1_sf"/>
</dbReference>
<feature type="transmembrane region" description="Helical" evidence="12">
    <location>
        <begin position="438"/>
        <end position="455"/>
    </location>
</feature>
<feature type="transmembrane region" description="Helical" evidence="12">
    <location>
        <begin position="509"/>
        <end position="532"/>
    </location>
</feature>
<dbReference type="GO" id="GO:0009060">
    <property type="term" value="P:aerobic respiration"/>
    <property type="evidence" value="ECO:0007669"/>
    <property type="project" value="InterPro"/>
</dbReference>
<keyword evidence="5 12" id="KW-0812">Transmembrane</keyword>
<sequence length="681" mass="76085">MSTNTVMVTPPDVLTGKLTWGAIPVHDPVILPVMIVIVLGGLALLAFITKKRKWLYLWNEWLTSVDHKKIGIMYVIVAFVMLVRGFSDALMMRAQQALAQADIEGAGYLPPEHYDQVFTAHGVIMIFFVAMPLVVGLMNLIVPLQIGARDVAFPFLNSLSFWLFVAGAVLVNLSLFVGEFAATGWLAYPPLSGIEYSPWVGVDYWLWSLQISGIGTLLTGINFLVTIIKMRAPGMDLMKMPVFSWTSLCSNVLIVAAFPILTVTITLLTLDRYLGTHFFTNDLGGNQMMYVNLIWAWGHPEVYILILPAFGIFSEVTATFSRKRLFGYKSLVWATAVITVLSMIVWLHHFFTMGSGASVNAFFGITTMIISIPTGVKIFNWLFTMYKGRVTFSSPMWWTCSFLFTFTIGGMTGVMLAVPAADFVLHNSLFLVAHFHNVIIGGAIFGYFAGLSYWFPKATGFQLDEKLGKLACALWTVGFFIAFMPLYALGFNGMTRRLSYYDNPDWTPLLWMAAVGAIVIFFGILVQFYQVYSSLKKRQGRFDITGDPWGGRTLEWSVPSPPPVYNFATIPSVHDRDEHYYRKIHGIDYQKFDTDQSITMPKNTWAGAVIGGFSLMIGFAAIWYIGWLVAMGVAGILASWLAYSLDSNKSYFIFPDEIASIQQAHTRLAESLSISEVDTRC</sequence>
<feature type="transmembrane region" description="Helical" evidence="12">
    <location>
        <begin position="604"/>
        <end position="622"/>
    </location>
</feature>
<dbReference type="EC" id="1.10.3.10" evidence="14"/>
<name>A0A2H9T8B7_9ZZZZ</name>
<dbReference type="AlphaFoldDB" id="A0A2H9T8B7"/>
<feature type="transmembrane region" description="Helical" evidence="12">
    <location>
        <begin position="325"/>
        <end position="349"/>
    </location>
</feature>
<gene>
    <name evidence="14" type="primary">cyoB</name>
    <name evidence="14" type="ORF">CI610_01569</name>
</gene>
<feature type="transmembrane region" description="Helical" evidence="12">
    <location>
        <begin position="395"/>
        <end position="418"/>
    </location>
</feature>
<dbReference type="InterPro" id="IPR014207">
    <property type="entry name" value="Cyt_c_ubiqinol_oxidase_su1"/>
</dbReference>
<organism evidence="14">
    <name type="scientific">invertebrate metagenome</name>
    <dbReference type="NCBI Taxonomy" id="1711999"/>
    <lineage>
        <taxon>unclassified sequences</taxon>
        <taxon>metagenomes</taxon>
        <taxon>organismal metagenomes</taxon>
    </lineage>
</organism>
<dbReference type="CDD" id="cd01662">
    <property type="entry name" value="Ubiquinol_Oxidase_I"/>
    <property type="match status" value="1"/>
</dbReference>
<evidence type="ECO:0000256" key="11">
    <source>
        <dbReference type="ARBA" id="ARBA00023136"/>
    </source>
</evidence>
<evidence type="ECO:0000256" key="7">
    <source>
        <dbReference type="ARBA" id="ARBA00022982"/>
    </source>
</evidence>
<keyword evidence="14" id="KW-0560">Oxidoreductase</keyword>
<dbReference type="InterPro" id="IPR000883">
    <property type="entry name" value="Cyt_C_Oxase_1"/>
</dbReference>
<dbReference type="GO" id="GO:0016682">
    <property type="term" value="F:oxidoreductase activity, acting on diphenols and related substances as donors, oxygen as acceptor"/>
    <property type="evidence" value="ECO:0007669"/>
    <property type="project" value="InterPro"/>
</dbReference>
<dbReference type="GO" id="GO:0009486">
    <property type="term" value="F:cytochrome bo3 ubiquinol oxidase activity"/>
    <property type="evidence" value="ECO:0007669"/>
    <property type="project" value="TreeGrafter"/>
</dbReference>
<dbReference type="PROSITE" id="PS50855">
    <property type="entry name" value="COX1"/>
    <property type="match status" value="1"/>
</dbReference>
<feature type="transmembrane region" description="Helical" evidence="12">
    <location>
        <begin position="207"/>
        <end position="228"/>
    </location>
</feature>
<feature type="domain" description="Cytochrome oxidase subunit I profile" evidence="13">
    <location>
        <begin position="52"/>
        <end position="574"/>
    </location>
</feature>
<feature type="transmembrane region" description="Helical" evidence="12">
    <location>
        <begin position="70"/>
        <end position="87"/>
    </location>
</feature>
<evidence type="ECO:0000256" key="3">
    <source>
        <dbReference type="ARBA" id="ARBA00022475"/>
    </source>
</evidence>
<dbReference type="InterPro" id="IPR023616">
    <property type="entry name" value="Cyt_c_oxase-like_su1_dom"/>
</dbReference>
<dbReference type="Gene3D" id="1.20.210.10">
    <property type="entry name" value="Cytochrome c oxidase-like, subunit I domain"/>
    <property type="match status" value="1"/>
</dbReference>
<proteinExistence type="predicted"/>
<evidence type="ECO:0000256" key="1">
    <source>
        <dbReference type="ARBA" id="ARBA00004651"/>
    </source>
</evidence>
<reference evidence="14" key="1">
    <citation type="journal article" date="2017" name="Appl. Environ. Microbiol.">
        <title>Molecular characterization of an Endozoicomonas-like organism causing infection in king scallop Pecten maximus L.</title>
        <authorList>
            <person name="Cano I."/>
            <person name="van Aerle R."/>
            <person name="Ross S."/>
            <person name="Verner-Jeffreys D.W."/>
            <person name="Paley R.K."/>
            <person name="Rimmer G."/>
            <person name="Ryder D."/>
            <person name="Hooper P."/>
            <person name="Stone D."/>
            <person name="Feist S.W."/>
        </authorList>
    </citation>
    <scope>NUCLEOTIDE SEQUENCE</scope>
</reference>
<keyword evidence="3" id="KW-1003">Cell membrane</keyword>
<evidence type="ECO:0000259" key="13">
    <source>
        <dbReference type="PROSITE" id="PS50855"/>
    </source>
</evidence>
<dbReference type="GO" id="GO:0015990">
    <property type="term" value="P:electron transport coupled proton transport"/>
    <property type="evidence" value="ECO:0007669"/>
    <property type="project" value="TreeGrafter"/>
</dbReference>
<feature type="transmembrane region" description="Helical" evidence="12">
    <location>
        <begin position="248"/>
        <end position="270"/>
    </location>
</feature>
<keyword evidence="6" id="KW-0479">Metal-binding</keyword>
<evidence type="ECO:0000256" key="10">
    <source>
        <dbReference type="ARBA" id="ARBA00023008"/>
    </source>
</evidence>
<accession>A0A2H9T8B7</accession>
<keyword evidence="10" id="KW-0186">Copper</keyword>
<keyword evidence="11 12" id="KW-0472">Membrane</keyword>
<feature type="transmembrane region" description="Helical" evidence="12">
    <location>
        <begin position="361"/>
        <end position="383"/>
    </location>
</feature>
<feature type="transmembrane region" description="Helical" evidence="12">
    <location>
        <begin position="29"/>
        <end position="49"/>
    </location>
</feature>
<evidence type="ECO:0000256" key="9">
    <source>
        <dbReference type="ARBA" id="ARBA00023004"/>
    </source>
</evidence>
<dbReference type="NCBIfam" id="TIGR02843">
    <property type="entry name" value="CyoB"/>
    <property type="match status" value="1"/>
</dbReference>
<keyword evidence="9" id="KW-0408">Iron</keyword>
<keyword evidence="7" id="KW-0249">Electron transport</keyword>
<dbReference type="SUPFAM" id="SSF81442">
    <property type="entry name" value="Cytochrome c oxidase subunit I-like"/>
    <property type="match status" value="1"/>
</dbReference>
<evidence type="ECO:0000256" key="6">
    <source>
        <dbReference type="ARBA" id="ARBA00022723"/>
    </source>
</evidence>
<comment type="caution">
    <text evidence="14">The sequence shown here is derived from an EMBL/GenBank/DDBJ whole genome shotgun (WGS) entry which is preliminary data.</text>
</comment>
<dbReference type="GO" id="GO:0005886">
    <property type="term" value="C:plasma membrane"/>
    <property type="evidence" value="ECO:0007669"/>
    <property type="project" value="UniProtKB-SubCell"/>
</dbReference>
<dbReference type="EMBL" id="NSIT01000067">
    <property type="protein sequence ID" value="PJE79472.1"/>
    <property type="molecule type" value="Genomic_DNA"/>
</dbReference>
<feature type="transmembrane region" description="Helical" evidence="12">
    <location>
        <begin position="290"/>
        <end position="313"/>
    </location>
</feature>
<evidence type="ECO:0000256" key="12">
    <source>
        <dbReference type="SAM" id="Phobius"/>
    </source>
</evidence>
<feature type="transmembrane region" description="Helical" evidence="12">
    <location>
        <begin position="467"/>
        <end position="489"/>
    </location>
</feature>
<dbReference type="GO" id="GO:0004129">
    <property type="term" value="F:cytochrome-c oxidase activity"/>
    <property type="evidence" value="ECO:0007669"/>
    <property type="project" value="InterPro"/>
</dbReference>
<dbReference type="PROSITE" id="PS00077">
    <property type="entry name" value="COX1_CUB"/>
    <property type="match status" value="1"/>
</dbReference>
<dbReference type="Pfam" id="PF00115">
    <property type="entry name" value="COX1"/>
    <property type="match status" value="1"/>
</dbReference>
<dbReference type="FunFam" id="1.20.210.10:FF:000002">
    <property type="entry name" value="Cytochrome o ubiquinol oxidase, subunit I"/>
    <property type="match status" value="1"/>
</dbReference>
<feature type="transmembrane region" description="Helical" evidence="12">
    <location>
        <begin position="118"/>
        <end position="141"/>
    </location>
</feature>
<keyword evidence="4" id="KW-0349">Heme</keyword>
<evidence type="ECO:0000256" key="4">
    <source>
        <dbReference type="ARBA" id="ARBA00022617"/>
    </source>
</evidence>
<dbReference type="PRINTS" id="PR01165">
    <property type="entry name" value="CYCOXIDASEI"/>
</dbReference>
<evidence type="ECO:0000313" key="14">
    <source>
        <dbReference type="EMBL" id="PJE79472.1"/>
    </source>
</evidence>
<comment type="subcellular location">
    <subcellularLocation>
        <location evidence="1">Cell membrane</location>
        <topology evidence="1">Multi-pass membrane protein</topology>
    </subcellularLocation>
</comment>
<feature type="transmembrane region" description="Helical" evidence="12">
    <location>
        <begin position="161"/>
        <end position="187"/>
    </location>
</feature>
<dbReference type="GO" id="GO:0046872">
    <property type="term" value="F:metal ion binding"/>
    <property type="evidence" value="ECO:0007669"/>
    <property type="project" value="UniProtKB-KW"/>
</dbReference>
<dbReference type="PANTHER" id="PTHR10422">
    <property type="entry name" value="CYTOCHROME C OXIDASE SUBUNIT 1"/>
    <property type="match status" value="1"/>
</dbReference>
<dbReference type="PANTHER" id="PTHR10422:SF35">
    <property type="entry name" value="CYTOCHROME BO(3) UBIQUINOL OXIDASE SUBUNIT 1"/>
    <property type="match status" value="1"/>
</dbReference>
<evidence type="ECO:0000256" key="2">
    <source>
        <dbReference type="ARBA" id="ARBA00022448"/>
    </source>
</evidence>
<dbReference type="InterPro" id="IPR023615">
    <property type="entry name" value="Cyt_c_Oxase_su1_BS"/>
</dbReference>
<protein>
    <submittedName>
        <fullName evidence="14">Cytochrome bo(3) ubiquinol oxidase subunit 1</fullName>
        <ecNumber evidence="14">1.10.3.10</ecNumber>
    </submittedName>
</protein>